<name>A0A2K6GXF6_PROCO</name>
<proteinExistence type="predicted"/>
<dbReference type="STRING" id="379532.ENSPCOP00000030923"/>
<dbReference type="Proteomes" id="UP000233160">
    <property type="component" value="Unassembled WGS sequence"/>
</dbReference>
<dbReference type="GO" id="GO:0001818">
    <property type="term" value="P:negative regulation of cytokine production"/>
    <property type="evidence" value="ECO:0007669"/>
    <property type="project" value="Ensembl"/>
</dbReference>
<evidence type="ECO:0000313" key="4">
    <source>
        <dbReference type="Proteomes" id="UP000233160"/>
    </source>
</evidence>
<dbReference type="GO" id="GO:0005615">
    <property type="term" value="C:extracellular space"/>
    <property type="evidence" value="ECO:0007669"/>
    <property type="project" value="Ensembl"/>
</dbReference>
<dbReference type="GO" id="GO:0033382">
    <property type="term" value="P:maintenance of granzyme B location in T cell secretory granule"/>
    <property type="evidence" value="ECO:0007669"/>
    <property type="project" value="Ensembl"/>
</dbReference>
<evidence type="ECO:0000256" key="2">
    <source>
        <dbReference type="SAM" id="SignalP"/>
    </source>
</evidence>
<dbReference type="GO" id="GO:0030502">
    <property type="term" value="P:negative regulation of bone mineralization"/>
    <property type="evidence" value="ECO:0007669"/>
    <property type="project" value="Ensembl"/>
</dbReference>
<sequence>VMQRLLKCSGLVLALALILVLESSVQGYPMRRARYQWVRCNPNSNSANCIDEKGPMFDLAPGESNRILPPRTDPFSFQNVDDIFPISEDSSGSGSGSGSGSESGSGFLTETEPKYQPVDESDAFYYNPKSLPRNLPSGNQDLGQDGSEQNFII</sequence>
<keyword evidence="2" id="KW-0732">Signal</keyword>
<dbReference type="GO" id="GO:0042629">
    <property type="term" value="C:mast cell granule"/>
    <property type="evidence" value="ECO:0007669"/>
    <property type="project" value="Ensembl"/>
</dbReference>
<dbReference type="OMA" id="QWVRCSP"/>
<evidence type="ECO:0000256" key="1">
    <source>
        <dbReference type="SAM" id="MobiDB-lite"/>
    </source>
</evidence>
<reference evidence="3" key="1">
    <citation type="submission" date="2025-08" db="UniProtKB">
        <authorList>
            <consortium name="Ensembl"/>
        </authorList>
    </citation>
    <scope>IDENTIFICATION</scope>
</reference>
<dbReference type="Ensembl" id="ENSPCOT00000041876.1">
    <property type="protein sequence ID" value="ENSPCOP00000030923.1"/>
    <property type="gene ID" value="ENSPCOG00000028219.1"/>
</dbReference>
<feature type="chain" id="PRO_5014328799" evidence="2">
    <location>
        <begin position="28"/>
        <end position="153"/>
    </location>
</feature>
<dbReference type="AlphaFoldDB" id="A0A2K6GXF6"/>
<dbReference type="GO" id="GO:0030141">
    <property type="term" value="C:secretory granule"/>
    <property type="evidence" value="ECO:0007669"/>
    <property type="project" value="TreeGrafter"/>
</dbReference>
<keyword evidence="4" id="KW-1185">Reference proteome</keyword>
<dbReference type="GeneTree" id="ENSGT00390000000885"/>
<dbReference type="GO" id="GO:0033373">
    <property type="term" value="P:maintenance of protease location in mast cell secretory granule"/>
    <property type="evidence" value="ECO:0007669"/>
    <property type="project" value="Ensembl"/>
</dbReference>
<feature type="compositionally biased region" description="Polar residues" evidence="1">
    <location>
        <begin position="136"/>
        <end position="153"/>
    </location>
</feature>
<feature type="signal peptide" evidence="2">
    <location>
        <begin position="1"/>
        <end position="27"/>
    </location>
</feature>
<gene>
    <name evidence="3" type="primary">SRGN</name>
</gene>
<dbReference type="InterPro" id="IPR007455">
    <property type="entry name" value="Serglycin"/>
</dbReference>
<dbReference type="GO" id="GO:0140507">
    <property type="term" value="P:granzyme-mediated programmed cell death signaling pathway"/>
    <property type="evidence" value="ECO:0007669"/>
    <property type="project" value="Ensembl"/>
</dbReference>
<dbReference type="PANTHER" id="PTHR17178">
    <property type="entry name" value="SECRETORY GRANULE PROTEOGLYCAN CORE PROTEIN"/>
    <property type="match status" value="1"/>
</dbReference>
<dbReference type="GO" id="GO:0016485">
    <property type="term" value="P:protein processing"/>
    <property type="evidence" value="ECO:0007669"/>
    <property type="project" value="Ensembl"/>
</dbReference>
<protein>
    <submittedName>
        <fullName evidence="3">Serglycin</fullName>
    </submittedName>
</protein>
<feature type="region of interest" description="Disordered" evidence="1">
    <location>
        <begin position="83"/>
        <end position="153"/>
    </location>
</feature>
<evidence type="ECO:0000313" key="3">
    <source>
        <dbReference type="Ensembl" id="ENSPCOP00000030923.1"/>
    </source>
</evidence>
<dbReference type="GO" id="GO:0005794">
    <property type="term" value="C:Golgi apparatus"/>
    <property type="evidence" value="ECO:0007669"/>
    <property type="project" value="Ensembl"/>
</dbReference>
<dbReference type="PANTHER" id="PTHR17178:SF0">
    <property type="entry name" value="SERGLYCIN"/>
    <property type="match status" value="1"/>
</dbReference>
<accession>A0A2K6GXF6</accession>
<dbReference type="Pfam" id="PF04360">
    <property type="entry name" value="Serglycin"/>
    <property type="match status" value="1"/>
</dbReference>
<organism evidence="3 4">
    <name type="scientific">Propithecus coquereli</name>
    <name type="common">Coquerel's sifaka</name>
    <name type="synonym">Propithecus verreauxi coquereli</name>
    <dbReference type="NCBI Taxonomy" id="379532"/>
    <lineage>
        <taxon>Eukaryota</taxon>
        <taxon>Metazoa</taxon>
        <taxon>Chordata</taxon>
        <taxon>Craniata</taxon>
        <taxon>Vertebrata</taxon>
        <taxon>Euteleostomi</taxon>
        <taxon>Mammalia</taxon>
        <taxon>Eutheria</taxon>
        <taxon>Euarchontoglires</taxon>
        <taxon>Primates</taxon>
        <taxon>Strepsirrhini</taxon>
        <taxon>Lemuriformes</taxon>
        <taxon>Indriidae</taxon>
        <taxon>Propithecus</taxon>
    </lineage>
</organism>
<feature type="compositionally biased region" description="Gly residues" evidence="1">
    <location>
        <begin position="93"/>
        <end position="103"/>
    </location>
</feature>
<reference evidence="3" key="2">
    <citation type="submission" date="2025-09" db="UniProtKB">
        <authorList>
            <consortium name="Ensembl"/>
        </authorList>
    </citation>
    <scope>IDENTIFICATION</scope>
</reference>